<evidence type="ECO:0000313" key="4">
    <source>
        <dbReference type="EMBL" id="SHG78057.1"/>
    </source>
</evidence>
<feature type="transmembrane region" description="Helical" evidence="1">
    <location>
        <begin position="48"/>
        <end position="67"/>
    </location>
</feature>
<dbReference type="Proteomes" id="UP000237771">
    <property type="component" value="Unassembled WGS sequence"/>
</dbReference>
<feature type="transmembrane region" description="Helical" evidence="1">
    <location>
        <begin position="178"/>
        <end position="195"/>
    </location>
</feature>
<proteinExistence type="predicted"/>
<protein>
    <submittedName>
        <fullName evidence="4">Membrane-associated phospholipid phosphatase</fullName>
    </submittedName>
</protein>
<dbReference type="Proteomes" id="UP000184384">
    <property type="component" value="Unassembled WGS sequence"/>
</dbReference>
<keyword evidence="1" id="KW-0472">Membrane</keyword>
<dbReference type="CDD" id="cd03394">
    <property type="entry name" value="PAP2_like_5"/>
    <property type="match status" value="1"/>
</dbReference>
<organism evidence="4 5">
    <name type="scientific">Flavobacterium granuli</name>
    <dbReference type="NCBI Taxonomy" id="280093"/>
    <lineage>
        <taxon>Bacteria</taxon>
        <taxon>Pseudomonadati</taxon>
        <taxon>Bacteroidota</taxon>
        <taxon>Flavobacteriia</taxon>
        <taxon>Flavobacteriales</taxon>
        <taxon>Flavobacteriaceae</taxon>
        <taxon>Flavobacterium</taxon>
    </lineage>
</organism>
<evidence type="ECO:0000313" key="5">
    <source>
        <dbReference type="Proteomes" id="UP000184384"/>
    </source>
</evidence>
<evidence type="ECO:0000259" key="2">
    <source>
        <dbReference type="SMART" id="SM00014"/>
    </source>
</evidence>
<dbReference type="PANTHER" id="PTHR14969">
    <property type="entry name" value="SPHINGOSINE-1-PHOSPHATE PHOSPHOHYDROLASE"/>
    <property type="match status" value="1"/>
</dbReference>
<dbReference type="SUPFAM" id="SSF48317">
    <property type="entry name" value="Acid phosphatase/Vanadium-dependent haloperoxidase"/>
    <property type="match status" value="1"/>
</dbReference>
<dbReference type="Gene3D" id="1.20.144.10">
    <property type="entry name" value="Phosphatidic acid phosphatase type 2/haloperoxidase"/>
    <property type="match status" value="1"/>
</dbReference>
<keyword evidence="6" id="KW-1185">Reference proteome</keyword>
<gene>
    <name evidence="3" type="ORF">BC624_10367</name>
    <name evidence="4" type="ORF">SAMN05443373_10466</name>
</gene>
<dbReference type="EMBL" id="FQWO01000004">
    <property type="protein sequence ID" value="SHG78057.1"/>
    <property type="molecule type" value="Genomic_DNA"/>
</dbReference>
<sequence>MTQQIYIKPKTLRNDILTTRMFFLLFFTLTAFEMCGQSLDTITRSRKLSYKSFIFPALLTTGGIVMINSDLSNTIQDQSNHFFGKNFKTGTDNFLPFVPIAQIYMGPILGFKPKDNVLNQTIDIVVANSITLVVVEVTKNLVRYERPDHSNNFSFPSGHTAISFTTAALLYHQYRDSNLWYASSGFLFATATGILRIANNKHFAPDVITGAGIGLASGLLVSYYNPFRTIKFGKNRKTSALVYPQIGNQIGIGLILKPE</sequence>
<dbReference type="STRING" id="280093.SAMN05443373_10466"/>
<dbReference type="SMART" id="SM00014">
    <property type="entry name" value="acidPPc"/>
    <property type="match status" value="1"/>
</dbReference>
<dbReference type="AlphaFoldDB" id="A0A1M5MLI1"/>
<evidence type="ECO:0000256" key="1">
    <source>
        <dbReference type="SAM" id="Phobius"/>
    </source>
</evidence>
<dbReference type="InterPro" id="IPR036938">
    <property type="entry name" value="PAP2/HPO_sf"/>
</dbReference>
<accession>A0A1M5MLI1</accession>
<evidence type="ECO:0000313" key="3">
    <source>
        <dbReference type="EMBL" id="PRZ24993.1"/>
    </source>
</evidence>
<keyword evidence="1" id="KW-0812">Transmembrane</keyword>
<dbReference type="Pfam" id="PF01569">
    <property type="entry name" value="PAP2"/>
    <property type="match status" value="1"/>
</dbReference>
<reference evidence="4" key="2">
    <citation type="submission" date="2016-11" db="EMBL/GenBank/DDBJ databases">
        <authorList>
            <person name="Jaros S."/>
            <person name="Januszkiewicz K."/>
            <person name="Wedrychowicz H."/>
        </authorList>
    </citation>
    <scope>NUCLEOTIDE SEQUENCE [LARGE SCALE GENOMIC DNA]</scope>
    <source>
        <strain evidence="4">DSM 19729</strain>
    </source>
</reference>
<feature type="domain" description="Phosphatidic acid phosphatase type 2/haloperoxidase" evidence="2">
    <location>
        <begin position="121"/>
        <end position="222"/>
    </location>
</feature>
<evidence type="ECO:0000313" key="6">
    <source>
        <dbReference type="Proteomes" id="UP000237771"/>
    </source>
</evidence>
<feature type="transmembrane region" description="Helical" evidence="1">
    <location>
        <begin position="16"/>
        <end position="36"/>
    </location>
</feature>
<dbReference type="PANTHER" id="PTHR14969:SF13">
    <property type="entry name" value="AT30094P"/>
    <property type="match status" value="1"/>
</dbReference>
<keyword evidence="1" id="KW-1133">Transmembrane helix</keyword>
<dbReference type="EMBL" id="PVUB01000003">
    <property type="protein sequence ID" value="PRZ24993.1"/>
    <property type="molecule type" value="Genomic_DNA"/>
</dbReference>
<dbReference type="InterPro" id="IPR000326">
    <property type="entry name" value="PAP2/HPO"/>
</dbReference>
<name>A0A1M5MLI1_9FLAO</name>
<feature type="transmembrane region" description="Helical" evidence="1">
    <location>
        <begin position="207"/>
        <end position="227"/>
    </location>
</feature>
<reference evidence="5" key="1">
    <citation type="submission" date="2016-11" db="EMBL/GenBank/DDBJ databases">
        <authorList>
            <person name="Varghese N."/>
            <person name="Submissions S."/>
        </authorList>
    </citation>
    <scope>NUCLEOTIDE SEQUENCE [LARGE SCALE GENOMIC DNA]</scope>
    <source>
        <strain evidence="5">DSM 19729</strain>
    </source>
</reference>
<reference evidence="3 6" key="3">
    <citation type="submission" date="2018-03" db="EMBL/GenBank/DDBJ databases">
        <title>Genomic Encyclopedia of Archaeal and Bacterial Type Strains, Phase II (KMG-II): from individual species to whole genera.</title>
        <authorList>
            <person name="Goeker M."/>
        </authorList>
    </citation>
    <scope>NUCLEOTIDE SEQUENCE [LARGE SCALE GENOMIC DNA]</scope>
    <source>
        <strain evidence="3 6">DSM 17797</strain>
    </source>
</reference>